<dbReference type="Proteomes" id="UP000283634">
    <property type="component" value="Unassembled WGS sequence"/>
</dbReference>
<dbReference type="VEuPathDB" id="TriTrypDB:TRSC58_01688"/>
<evidence type="ECO:0000259" key="5">
    <source>
        <dbReference type="PROSITE" id="PS50011"/>
    </source>
</evidence>
<dbReference type="PROSITE" id="PS00108">
    <property type="entry name" value="PROTEIN_KINASE_ST"/>
    <property type="match status" value="1"/>
</dbReference>
<name>A0A3R7K1T4_TRYRA</name>
<proteinExistence type="predicted"/>
<comment type="caution">
    <text evidence="6">The sequence shown here is derived from an EMBL/GenBank/DDBJ whole genome shotgun (WGS) entry which is preliminary data.</text>
</comment>
<dbReference type="EMBL" id="MKGL01000412">
    <property type="protein sequence ID" value="RNE99068.1"/>
    <property type="molecule type" value="Genomic_DNA"/>
</dbReference>
<dbReference type="PANTHER" id="PTHR43671">
    <property type="entry name" value="SERINE/THREONINE-PROTEIN KINASE NEK"/>
    <property type="match status" value="1"/>
</dbReference>
<dbReference type="SMART" id="SM00220">
    <property type="entry name" value="S_TKc"/>
    <property type="match status" value="1"/>
</dbReference>
<dbReference type="AlphaFoldDB" id="A0A3R7K1T4"/>
<dbReference type="GO" id="GO:0004674">
    <property type="term" value="F:protein serine/threonine kinase activity"/>
    <property type="evidence" value="ECO:0007669"/>
    <property type="project" value="TreeGrafter"/>
</dbReference>
<dbReference type="RefSeq" id="XP_029234989.1">
    <property type="nucleotide sequence ID" value="XM_029385190.1"/>
</dbReference>
<gene>
    <name evidence="6" type="ORF">TraAM80_08439</name>
</gene>
<dbReference type="SUPFAM" id="SSF56112">
    <property type="entry name" value="Protein kinase-like (PK-like)"/>
    <property type="match status" value="1"/>
</dbReference>
<protein>
    <recommendedName>
        <fullName evidence="5">Protein kinase domain-containing protein</fullName>
    </recommendedName>
</protein>
<dbReference type="OMA" id="LDLCHAC"/>
<keyword evidence="1 6" id="KW-0808">Transferase</keyword>
<dbReference type="InterPro" id="IPR000719">
    <property type="entry name" value="Prot_kinase_dom"/>
</dbReference>
<evidence type="ECO:0000256" key="1">
    <source>
        <dbReference type="ARBA" id="ARBA00022679"/>
    </source>
</evidence>
<evidence type="ECO:0000256" key="3">
    <source>
        <dbReference type="ARBA" id="ARBA00022777"/>
    </source>
</evidence>
<feature type="domain" description="Protein kinase" evidence="5">
    <location>
        <begin position="217"/>
        <end position="499"/>
    </location>
</feature>
<evidence type="ECO:0000256" key="2">
    <source>
        <dbReference type="ARBA" id="ARBA00022741"/>
    </source>
</evidence>
<keyword evidence="4" id="KW-0067">ATP-binding</keyword>
<evidence type="ECO:0000313" key="7">
    <source>
        <dbReference type="Proteomes" id="UP000283634"/>
    </source>
</evidence>
<dbReference type="GeneID" id="40332372"/>
<dbReference type="InterPro" id="IPR011009">
    <property type="entry name" value="Kinase-like_dom_sf"/>
</dbReference>
<keyword evidence="3" id="KW-0418">Kinase</keyword>
<dbReference type="GO" id="GO:0005524">
    <property type="term" value="F:ATP binding"/>
    <property type="evidence" value="ECO:0007669"/>
    <property type="project" value="UniProtKB-KW"/>
</dbReference>
<organism evidence="6 7">
    <name type="scientific">Trypanosoma rangeli</name>
    <dbReference type="NCBI Taxonomy" id="5698"/>
    <lineage>
        <taxon>Eukaryota</taxon>
        <taxon>Discoba</taxon>
        <taxon>Euglenozoa</taxon>
        <taxon>Kinetoplastea</taxon>
        <taxon>Metakinetoplastina</taxon>
        <taxon>Trypanosomatida</taxon>
        <taxon>Trypanosomatidae</taxon>
        <taxon>Trypanosoma</taxon>
        <taxon>Herpetosoma</taxon>
    </lineage>
</organism>
<dbReference type="InterPro" id="IPR050660">
    <property type="entry name" value="NEK_Ser/Thr_kinase"/>
</dbReference>
<accession>A0A3R7K1T4</accession>
<dbReference type="CDD" id="cd00180">
    <property type="entry name" value="PKc"/>
    <property type="match status" value="1"/>
</dbReference>
<sequence>MQRLVCESCGEGDAVLASCAECGRRLCRLCISCASQCADCAAKAKRTNLTCDICRNKVKELYWCVVCDSMVCRACIHQSYMNRPTTVLCRGCRASSPLVMAAKTCGRCNEVVVDETTQYYCELCACPLCRNCLYASFECGVLKCRTCCPSPLRLMSNDRHIRKLSVGGWKSLITPILQKEPATSALTEVTAVVASARPSAPVTSTEAGVALSKYRQLSNREKLGEGGQGVVFKCKTLDNEEVVSKEMTFDDADRAVFEARLLQAERIRKLSHKHLIQYLDVIGLENPFKICVIMPYYSEGDLFNYIGRQRGPIEEHKLCSIILQIASALHYLHSQKPPLAHCDIKPDNILLLNREEQVLLMDLDLCHSCEAQVSTTTRVLHECRRNSPTLEYRAPEMVNSSGSTESDIFSLGVVSFVLATLPEFVMLRNDKGIMTVLNDSDWTPDSLAGAVRAAIRQHTRAYAEELIDLIIRMLQHRPASRPSAIEVMVRLTQAMENLLMRCDK</sequence>
<reference evidence="6 7" key="1">
    <citation type="journal article" date="2018" name="BMC Genomics">
        <title>Genomic comparison of Trypanosoma conorhini and Trypanosoma rangeli to Trypanosoma cruzi strains of high and low virulence.</title>
        <authorList>
            <person name="Bradwell K.R."/>
            <person name="Koparde V.N."/>
            <person name="Matveyev A.V."/>
            <person name="Serrano M.G."/>
            <person name="Alves J.M."/>
            <person name="Parikh H."/>
            <person name="Huang B."/>
            <person name="Lee V."/>
            <person name="Espinosa-Alvarez O."/>
            <person name="Ortiz P.A."/>
            <person name="Costa-Martins A.G."/>
            <person name="Teixeira M.M."/>
            <person name="Buck G.A."/>
        </authorList>
    </citation>
    <scope>NUCLEOTIDE SEQUENCE [LARGE SCALE GENOMIC DNA]</scope>
    <source>
        <strain evidence="6 7">AM80</strain>
    </source>
</reference>
<evidence type="ECO:0000256" key="4">
    <source>
        <dbReference type="ARBA" id="ARBA00022840"/>
    </source>
</evidence>
<dbReference type="OrthoDB" id="4062651at2759"/>
<dbReference type="PROSITE" id="PS50011">
    <property type="entry name" value="PROTEIN_KINASE_DOM"/>
    <property type="match status" value="1"/>
</dbReference>
<dbReference type="PANTHER" id="PTHR43671:SF103">
    <property type="entry name" value="KINASE, PUTATIVE-RELATED"/>
    <property type="match status" value="1"/>
</dbReference>
<dbReference type="Pfam" id="PF00069">
    <property type="entry name" value="Pkinase"/>
    <property type="match status" value="1"/>
</dbReference>
<keyword evidence="7" id="KW-1185">Reference proteome</keyword>
<evidence type="ECO:0000313" key="6">
    <source>
        <dbReference type="EMBL" id="RNE99068.1"/>
    </source>
</evidence>
<dbReference type="InterPro" id="IPR008271">
    <property type="entry name" value="Ser/Thr_kinase_AS"/>
</dbReference>
<dbReference type="Gene3D" id="1.10.510.10">
    <property type="entry name" value="Transferase(Phosphotransferase) domain 1"/>
    <property type="match status" value="1"/>
</dbReference>
<keyword evidence="2" id="KW-0547">Nucleotide-binding</keyword>